<evidence type="ECO:0008006" key="3">
    <source>
        <dbReference type="Google" id="ProtNLM"/>
    </source>
</evidence>
<dbReference type="OrthoDB" id="6346050at2"/>
<accession>A0A3M2RD12</accession>
<reference evidence="1 2" key="1">
    <citation type="submission" date="2018-08" db="EMBL/GenBank/DDBJ databases">
        <title>Whole Genome Sequence of the Moderate Halophilic Marine Bacterium Marinobacter litoralis Sw-45.</title>
        <authorList>
            <person name="Musa H."/>
        </authorList>
    </citation>
    <scope>NUCLEOTIDE SEQUENCE [LARGE SCALE GENOMIC DNA]</scope>
    <source>
        <strain evidence="1 2">Sw-45</strain>
    </source>
</reference>
<dbReference type="InterPro" id="IPR010352">
    <property type="entry name" value="DUF945"/>
</dbReference>
<evidence type="ECO:0000313" key="2">
    <source>
        <dbReference type="Proteomes" id="UP000265903"/>
    </source>
</evidence>
<sequence>MKLNKWTMIGSAVLLVAGVAPWAVGYLTEQQWLEATEEVNQSQPFVRLETDRYERGVFSAQASGTLALIDPKTGEADQIGFEVAISHGVTGSLLDFSPNGGWQHEGAQWLEDEEPSLTLETRLWGSAVVEFQAPPVSFEQPGRPESVSASGGFARVEVGRMGEQAEVLMVWPELNILGPRADVKLQELHVEQSMSLLSGDVWTGSGTMTLGALVVDSAELPALSVSNVSFETLSEASNGGQTLDSEAVLAVEAVRVNDAEYGPHRVAVSVDHLDVESWNAFSSVMTDMQLMAMDAGADSRSAYQQQMALMQRFNEAVRGLAASGFSVGVRELSLDTPEGEVQGSLDISHPELSEDERANMLMVMQRLVGSVDVSMPLALAEEYPAVRMQLSPLIKQGLLVRDGDELVMKGQMEDLVLDINGVQIPLPPLL</sequence>
<comment type="caution">
    <text evidence="1">The sequence shown here is derived from an EMBL/GenBank/DDBJ whole genome shotgun (WGS) entry which is preliminary data.</text>
</comment>
<name>A0A3M2RD12_9GAMM</name>
<dbReference type="EMBL" id="QMDL01000003">
    <property type="protein sequence ID" value="RMJ03187.1"/>
    <property type="molecule type" value="Genomic_DNA"/>
</dbReference>
<protein>
    <recommendedName>
        <fullName evidence="3">DUF945 domain-containing protein</fullName>
    </recommendedName>
</protein>
<dbReference type="AlphaFoldDB" id="A0A3M2RD12"/>
<dbReference type="RefSeq" id="WP_114335412.1">
    <property type="nucleotide sequence ID" value="NZ_QMDL01000003.1"/>
</dbReference>
<dbReference type="Pfam" id="PF06097">
    <property type="entry name" value="DUF945"/>
    <property type="match status" value="1"/>
</dbReference>
<dbReference type="Proteomes" id="UP000265903">
    <property type="component" value="Unassembled WGS sequence"/>
</dbReference>
<keyword evidence="2" id="KW-1185">Reference proteome</keyword>
<evidence type="ECO:0000313" key="1">
    <source>
        <dbReference type="EMBL" id="RMJ03187.1"/>
    </source>
</evidence>
<gene>
    <name evidence="1" type="ORF">DOQ08_02652</name>
</gene>
<organism evidence="1 2">
    <name type="scientific">Marinobacter litoralis</name>
    <dbReference type="NCBI Taxonomy" id="187981"/>
    <lineage>
        <taxon>Bacteria</taxon>
        <taxon>Pseudomonadati</taxon>
        <taxon>Pseudomonadota</taxon>
        <taxon>Gammaproteobacteria</taxon>
        <taxon>Pseudomonadales</taxon>
        <taxon>Marinobacteraceae</taxon>
        <taxon>Marinobacter</taxon>
    </lineage>
</organism>
<proteinExistence type="predicted"/>